<gene>
    <name evidence="15" type="ORF">MNBD_GAMMA12-1167</name>
</gene>
<keyword evidence="6" id="KW-0378">Hydrolase</keyword>
<dbReference type="Pfam" id="PF16491">
    <property type="entry name" value="Peptidase_M48_N"/>
    <property type="match status" value="1"/>
</dbReference>
<keyword evidence="5" id="KW-0479">Metal-binding</keyword>
<comment type="cofactor">
    <cofactor evidence="1">
        <name>Zn(2+)</name>
        <dbReference type="ChEBI" id="CHEBI:29105"/>
    </cofactor>
</comment>
<feature type="transmembrane region" description="Helical" evidence="12">
    <location>
        <begin position="100"/>
        <end position="124"/>
    </location>
</feature>
<evidence type="ECO:0000256" key="7">
    <source>
        <dbReference type="ARBA" id="ARBA00022824"/>
    </source>
</evidence>
<dbReference type="InterPro" id="IPR032456">
    <property type="entry name" value="Peptidase_M48_N"/>
</dbReference>
<keyword evidence="7" id="KW-0256">Endoplasmic reticulum</keyword>
<feature type="domain" description="CAAX prenyl protease 1 N-terminal" evidence="14">
    <location>
        <begin position="27"/>
        <end position="205"/>
    </location>
</feature>
<feature type="transmembrane region" description="Helical" evidence="12">
    <location>
        <begin position="297"/>
        <end position="316"/>
    </location>
</feature>
<dbReference type="GO" id="GO:0004222">
    <property type="term" value="F:metalloendopeptidase activity"/>
    <property type="evidence" value="ECO:0007669"/>
    <property type="project" value="InterPro"/>
</dbReference>
<feature type="transmembrane region" description="Helical" evidence="12">
    <location>
        <begin position="6"/>
        <end position="23"/>
    </location>
</feature>
<dbReference type="InterPro" id="IPR001915">
    <property type="entry name" value="Peptidase_M48"/>
</dbReference>
<evidence type="ECO:0000256" key="2">
    <source>
        <dbReference type="ARBA" id="ARBA00004477"/>
    </source>
</evidence>
<evidence type="ECO:0000256" key="3">
    <source>
        <dbReference type="ARBA" id="ARBA00022670"/>
    </source>
</evidence>
<dbReference type="FunFam" id="3.30.2010.10:FF:000002">
    <property type="entry name" value="CAAX prenyl protease"/>
    <property type="match status" value="1"/>
</dbReference>
<feature type="domain" description="Peptidase M48" evidence="13">
    <location>
        <begin position="208"/>
        <end position="416"/>
    </location>
</feature>
<evidence type="ECO:0000256" key="12">
    <source>
        <dbReference type="SAM" id="Phobius"/>
    </source>
</evidence>
<dbReference type="Pfam" id="PF01435">
    <property type="entry name" value="Peptidase_M48"/>
    <property type="match status" value="1"/>
</dbReference>
<sequence length="428" mass="49116">MMNTFTVIFLIALSAYFVFRWWLNERQMKFVANHRDKIPEYFQDKLSIEDHHKAADYSKAYGKLSRYQLLFETAILLVWTLGGALTWVDEFWAASEFSPLWQGIWVILSVVIISTLVSLPFSIYQTFSIEQRFGFNHTTGSVFMGDLIKGLLINLVIGIPFLWLVLWLMIGSGSLWWLYVWMVSVAFFFLMYWGYPTYIAPIFNKFNPLDNETLKQRIENLLTQCGFESKGVFVMDGSKRSSHSNAYFGGLGNSKRVVFFDTLMKQLSEDEIEAVLAHELGHFRLNHIKKGFVQMNLYMLALLGLLGWVITQSWFYSGLNVAIPSSTTAPYIALVLFFMVIPKFTFIIDPIFSYLSRKHEFEADAFAASKKDAQLLIDALVKLNKENAKTVTPDPMYSMVYDSHPPATIRIEHLLSLIKTDTPASADS</sequence>
<keyword evidence="4 12" id="KW-0812">Transmembrane</keyword>
<dbReference type="GO" id="GO:0005789">
    <property type="term" value="C:endoplasmic reticulum membrane"/>
    <property type="evidence" value="ECO:0007669"/>
    <property type="project" value="UniProtKB-SubCell"/>
</dbReference>
<evidence type="ECO:0000256" key="8">
    <source>
        <dbReference type="ARBA" id="ARBA00022833"/>
    </source>
</evidence>
<keyword evidence="8" id="KW-0862">Zinc</keyword>
<evidence type="ECO:0000256" key="9">
    <source>
        <dbReference type="ARBA" id="ARBA00022989"/>
    </source>
</evidence>
<proteinExistence type="predicted"/>
<dbReference type="GO" id="GO:0046872">
    <property type="term" value="F:metal ion binding"/>
    <property type="evidence" value="ECO:0007669"/>
    <property type="project" value="UniProtKB-KW"/>
</dbReference>
<feature type="transmembrane region" description="Helical" evidence="12">
    <location>
        <begin position="151"/>
        <end position="170"/>
    </location>
</feature>
<evidence type="ECO:0000256" key="4">
    <source>
        <dbReference type="ARBA" id="ARBA00022692"/>
    </source>
</evidence>
<protein>
    <submittedName>
        <fullName evidence="15">Uncharacterized integral membrane endopeptidase Bmul_2226</fullName>
    </submittedName>
</protein>
<feature type="transmembrane region" description="Helical" evidence="12">
    <location>
        <begin position="69"/>
        <end position="88"/>
    </location>
</feature>
<feature type="transmembrane region" description="Helical" evidence="12">
    <location>
        <begin position="328"/>
        <end position="348"/>
    </location>
</feature>
<keyword evidence="10" id="KW-0482">Metalloprotease</keyword>
<evidence type="ECO:0000313" key="15">
    <source>
        <dbReference type="EMBL" id="VAW78233.1"/>
    </source>
</evidence>
<feature type="transmembrane region" description="Helical" evidence="12">
    <location>
        <begin position="176"/>
        <end position="195"/>
    </location>
</feature>
<name>A0A3B0YQ63_9ZZZZ</name>
<evidence type="ECO:0000259" key="13">
    <source>
        <dbReference type="Pfam" id="PF01435"/>
    </source>
</evidence>
<evidence type="ECO:0000256" key="5">
    <source>
        <dbReference type="ARBA" id="ARBA00022723"/>
    </source>
</evidence>
<evidence type="ECO:0000256" key="1">
    <source>
        <dbReference type="ARBA" id="ARBA00001947"/>
    </source>
</evidence>
<evidence type="ECO:0000259" key="14">
    <source>
        <dbReference type="Pfam" id="PF16491"/>
    </source>
</evidence>
<keyword evidence="3" id="KW-0645">Protease</keyword>
<organism evidence="15">
    <name type="scientific">hydrothermal vent metagenome</name>
    <dbReference type="NCBI Taxonomy" id="652676"/>
    <lineage>
        <taxon>unclassified sequences</taxon>
        <taxon>metagenomes</taxon>
        <taxon>ecological metagenomes</taxon>
    </lineage>
</organism>
<dbReference type="GO" id="GO:0071586">
    <property type="term" value="P:CAAX-box protein processing"/>
    <property type="evidence" value="ECO:0007669"/>
    <property type="project" value="InterPro"/>
</dbReference>
<dbReference type="CDD" id="cd07343">
    <property type="entry name" value="M48A_Zmpste24p_like"/>
    <property type="match status" value="1"/>
</dbReference>
<dbReference type="InterPro" id="IPR027057">
    <property type="entry name" value="CAXX_Prtase_1"/>
</dbReference>
<dbReference type="Gene3D" id="3.30.2010.10">
    <property type="entry name" value="Metalloproteases ('zincins'), catalytic domain"/>
    <property type="match status" value="1"/>
</dbReference>
<dbReference type="AlphaFoldDB" id="A0A3B0YQ63"/>
<evidence type="ECO:0000256" key="6">
    <source>
        <dbReference type="ARBA" id="ARBA00022801"/>
    </source>
</evidence>
<comment type="subcellular location">
    <subcellularLocation>
        <location evidence="2">Endoplasmic reticulum membrane</location>
        <topology evidence="2">Multi-pass membrane protein</topology>
    </subcellularLocation>
</comment>
<evidence type="ECO:0000256" key="11">
    <source>
        <dbReference type="ARBA" id="ARBA00023136"/>
    </source>
</evidence>
<dbReference type="PANTHER" id="PTHR10120">
    <property type="entry name" value="CAAX PRENYL PROTEASE 1"/>
    <property type="match status" value="1"/>
</dbReference>
<dbReference type="EMBL" id="UOFL01000146">
    <property type="protein sequence ID" value="VAW78233.1"/>
    <property type="molecule type" value="Genomic_DNA"/>
</dbReference>
<evidence type="ECO:0000256" key="10">
    <source>
        <dbReference type="ARBA" id="ARBA00023049"/>
    </source>
</evidence>
<keyword evidence="11 12" id="KW-0472">Membrane</keyword>
<accession>A0A3B0YQ63</accession>
<reference evidence="15" key="1">
    <citation type="submission" date="2018-06" db="EMBL/GenBank/DDBJ databases">
        <authorList>
            <person name="Zhirakovskaya E."/>
        </authorList>
    </citation>
    <scope>NUCLEOTIDE SEQUENCE</scope>
</reference>
<keyword evidence="9 12" id="KW-1133">Transmembrane helix</keyword>